<keyword evidence="3" id="KW-1185">Reference proteome</keyword>
<dbReference type="InterPro" id="IPR004360">
    <property type="entry name" value="Glyas_Fos-R_dOase_dom"/>
</dbReference>
<dbReference type="InterPro" id="IPR037523">
    <property type="entry name" value="VOC_core"/>
</dbReference>
<reference evidence="2 3" key="1">
    <citation type="submission" date="2021-03" db="EMBL/GenBank/DDBJ databases">
        <title>Genomic Encyclopedia of Type Strains, Phase IV (KMG-IV): sequencing the most valuable type-strain genomes for metagenomic binning, comparative biology and taxonomic classification.</title>
        <authorList>
            <person name="Goeker M."/>
        </authorList>
    </citation>
    <scope>NUCLEOTIDE SEQUENCE [LARGE SCALE GENOMIC DNA]</scope>
    <source>
        <strain evidence="2 3">DSM 26048</strain>
    </source>
</reference>
<sequence>MSKPFLFTRVGYSYVPTTNIHESINWYVENLELRLIDKFEDRGSLLAVLQYPHSHATALLLIETNEYKPLEINRNGAAFPIMAMNCPDIDYSYNKLKDNGVDIVKELTSLGAGEARYFYFRDNQGNLLEGAWSIWDPQDEIKDEFLS</sequence>
<proteinExistence type="predicted"/>
<dbReference type="Gene3D" id="3.10.180.10">
    <property type="entry name" value="2,3-Dihydroxybiphenyl 1,2-Dioxygenase, domain 1"/>
    <property type="match status" value="1"/>
</dbReference>
<gene>
    <name evidence="2" type="ORF">J2Z66_002205</name>
</gene>
<protein>
    <submittedName>
        <fullName evidence="2">Catechol 2,3-dioxygenase-like lactoylglutathione lyase family enzyme</fullName>
    </submittedName>
</protein>
<dbReference type="InterPro" id="IPR029068">
    <property type="entry name" value="Glyas_Bleomycin-R_OHBP_Dase"/>
</dbReference>
<accession>A0ABS4IVM0</accession>
<dbReference type="Pfam" id="PF00903">
    <property type="entry name" value="Glyoxalase"/>
    <property type="match status" value="1"/>
</dbReference>
<dbReference type="SUPFAM" id="SSF54593">
    <property type="entry name" value="Glyoxalase/Bleomycin resistance protein/Dihydroxybiphenyl dioxygenase"/>
    <property type="match status" value="1"/>
</dbReference>
<dbReference type="EMBL" id="JAGGLB010000005">
    <property type="protein sequence ID" value="MBP1990599.1"/>
    <property type="molecule type" value="Genomic_DNA"/>
</dbReference>
<organism evidence="2 3">
    <name type="scientific">Paenibacillus eucommiae</name>
    <dbReference type="NCBI Taxonomy" id="1355755"/>
    <lineage>
        <taxon>Bacteria</taxon>
        <taxon>Bacillati</taxon>
        <taxon>Bacillota</taxon>
        <taxon>Bacilli</taxon>
        <taxon>Bacillales</taxon>
        <taxon>Paenibacillaceae</taxon>
        <taxon>Paenibacillus</taxon>
    </lineage>
</organism>
<dbReference type="Proteomes" id="UP001519287">
    <property type="component" value="Unassembled WGS sequence"/>
</dbReference>
<dbReference type="PROSITE" id="PS51819">
    <property type="entry name" value="VOC"/>
    <property type="match status" value="1"/>
</dbReference>
<comment type="caution">
    <text evidence="2">The sequence shown here is derived from an EMBL/GenBank/DDBJ whole genome shotgun (WGS) entry which is preliminary data.</text>
</comment>
<feature type="domain" description="VOC" evidence="1">
    <location>
        <begin position="9"/>
        <end position="133"/>
    </location>
</feature>
<evidence type="ECO:0000313" key="2">
    <source>
        <dbReference type="EMBL" id="MBP1990599.1"/>
    </source>
</evidence>
<name>A0ABS4IVM0_9BACL</name>
<evidence type="ECO:0000259" key="1">
    <source>
        <dbReference type="PROSITE" id="PS51819"/>
    </source>
</evidence>
<evidence type="ECO:0000313" key="3">
    <source>
        <dbReference type="Proteomes" id="UP001519287"/>
    </source>
</evidence>
<dbReference type="RefSeq" id="WP_209971355.1">
    <property type="nucleotide sequence ID" value="NZ_JAGGLB010000005.1"/>
</dbReference>